<organism evidence="4 5">
    <name type="scientific">Rhodotorula taiwanensis</name>
    <dbReference type="NCBI Taxonomy" id="741276"/>
    <lineage>
        <taxon>Eukaryota</taxon>
        <taxon>Fungi</taxon>
        <taxon>Dikarya</taxon>
        <taxon>Basidiomycota</taxon>
        <taxon>Pucciniomycotina</taxon>
        <taxon>Microbotryomycetes</taxon>
        <taxon>Sporidiobolales</taxon>
        <taxon>Sporidiobolaceae</taxon>
        <taxon>Rhodotorula</taxon>
    </lineage>
</organism>
<dbReference type="AlphaFoldDB" id="A0A2S5BFE8"/>
<feature type="compositionally biased region" description="Low complexity" evidence="2">
    <location>
        <begin position="946"/>
        <end position="965"/>
    </location>
</feature>
<dbReference type="SUPFAM" id="SSF46689">
    <property type="entry name" value="Homeodomain-like"/>
    <property type="match status" value="1"/>
</dbReference>
<feature type="compositionally biased region" description="Polar residues" evidence="2">
    <location>
        <begin position="640"/>
        <end position="649"/>
    </location>
</feature>
<feature type="compositionally biased region" description="Low complexity" evidence="2">
    <location>
        <begin position="9"/>
        <end position="18"/>
    </location>
</feature>
<dbReference type="PANTHER" id="PTHR19303">
    <property type="entry name" value="TRANSPOSON"/>
    <property type="match status" value="1"/>
</dbReference>
<dbReference type="EMBL" id="PJQD01000014">
    <property type="protein sequence ID" value="POY75473.1"/>
    <property type="molecule type" value="Genomic_DNA"/>
</dbReference>
<feature type="compositionally biased region" description="Low complexity" evidence="2">
    <location>
        <begin position="583"/>
        <end position="592"/>
    </location>
</feature>
<evidence type="ECO:0000256" key="1">
    <source>
        <dbReference type="ARBA" id="ARBA00023125"/>
    </source>
</evidence>
<dbReference type="Pfam" id="PF03221">
    <property type="entry name" value="HTH_Tnp_Tc5"/>
    <property type="match status" value="1"/>
</dbReference>
<keyword evidence="5" id="KW-1185">Reference proteome</keyword>
<feature type="domain" description="HTH CENPB-type" evidence="3">
    <location>
        <begin position="444"/>
        <end position="515"/>
    </location>
</feature>
<proteinExistence type="predicted"/>
<feature type="compositionally biased region" description="Acidic residues" evidence="2">
    <location>
        <begin position="558"/>
        <end position="567"/>
    </location>
</feature>
<dbReference type="GO" id="GO:0003677">
    <property type="term" value="F:DNA binding"/>
    <property type="evidence" value="ECO:0007669"/>
    <property type="project" value="UniProtKB-KW"/>
</dbReference>
<feature type="compositionally biased region" description="Polar residues" evidence="2">
    <location>
        <begin position="269"/>
        <end position="300"/>
    </location>
</feature>
<feature type="region of interest" description="Disordered" evidence="2">
    <location>
        <begin position="806"/>
        <end position="837"/>
    </location>
</feature>
<feature type="region of interest" description="Disordered" evidence="2">
    <location>
        <begin position="625"/>
        <end position="720"/>
    </location>
</feature>
<feature type="region of interest" description="Disordered" evidence="2">
    <location>
        <begin position="269"/>
        <end position="323"/>
    </location>
</feature>
<gene>
    <name evidence="4" type="ORF">BMF94_1375</name>
</gene>
<feature type="region of interest" description="Disordered" evidence="2">
    <location>
        <begin position="1011"/>
        <end position="1041"/>
    </location>
</feature>
<name>A0A2S5BFE8_9BASI</name>
<feature type="compositionally biased region" description="Low complexity" evidence="2">
    <location>
        <begin position="914"/>
        <end position="923"/>
    </location>
</feature>
<feature type="compositionally biased region" description="Low complexity" evidence="2">
    <location>
        <begin position="247"/>
        <end position="256"/>
    </location>
</feature>
<feature type="compositionally biased region" description="Low complexity" evidence="2">
    <location>
        <begin position="1087"/>
        <end position="1100"/>
    </location>
</feature>
<reference evidence="4 5" key="1">
    <citation type="journal article" date="2018" name="Front. Microbiol.">
        <title>Prospects for Fungal Bioremediation of Acidic Radioactive Waste Sites: Characterization and Genome Sequence of Rhodotorula taiwanensis MD1149.</title>
        <authorList>
            <person name="Tkavc R."/>
            <person name="Matrosova V.Y."/>
            <person name="Grichenko O.E."/>
            <person name="Gostincar C."/>
            <person name="Volpe R.P."/>
            <person name="Klimenkova P."/>
            <person name="Gaidamakova E.K."/>
            <person name="Zhou C.E."/>
            <person name="Stewart B.J."/>
            <person name="Lyman M.G."/>
            <person name="Malfatti S.A."/>
            <person name="Rubinfeld B."/>
            <person name="Courtot M."/>
            <person name="Singh J."/>
            <person name="Dalgard C.L."/>
            <person name="Hamilton T."/>
            <person name="Frey K.G."/>
            <person name="Gunde-Cimerman N."/>
            <person name="Dugan L."/>
            <person name="Daly M.J."/>
        </authorList>
    </citation>
    <scope>NUCLEOTIDE SEQUENCE [LARGE SCALE GENOMIC DNA]</scope>
    <source>
        <strain evidence="4 5">MD1149</strain>
    </source>
</reference>
<dbReference type="InterPro" id="IPR009057">
    <property type="entry name" value="Homeodomain-like_sf"/>
</dbReference>
<dbReference type="PANTHER" id="PTHR19303:SF70">
    <property type="entry name" value="HTH CENPB-TYPE DOMAIN-CONTAINING PROTEIN"/>
    <property type="match status" value="1"/>
</dbReference>
<dbReference type="Proteomes" id="UP000237144">
    <property type="component" value="Unassembled WGS sequence"/>
</dbReference>
<dbReference type="GO" id="GO:0005634">
    <property type="term" value="C:nucleus"/>
    <property type="evidence" value="ECO:0007669"/>
    <property type="project" value="TreeGrafter"/>
</dbReference>
<feature type="compositionally biased region" description="Basic residues" evidence="2">
    <location>
        <begin position="304"/>
        <end position="322"/>
    </location>
</feature>
<dbReference type="Gene3D" id="1.10.10.60">
    <property type="entry name" value="Homeodomain-like"/>
    <property type="match status" value="2"/>
</dbReference>
<dbReference type="STRING" id="741276.A0A2S5BFE8"/>
<evidence type="ECO:0000313" key="4">
    <source>
        <dbReference type="EMBL" id="POY75473.1"/>
    </source>
</evidence>
<comment type="caution">
    <text evidence="4">The sequence shown here is derived from an EMBL/GenBank/DDBJ whole genome shotgun (WGS) entry which is preliminary data.</text>
</comment>
<evidence type="ECO:0000256" key="2">
    <source>
        <dbReference type="SAM" id="MobiDB-lite"/>
    </source>
</evidence>
<protein>
    <recommendedName>
        <fullName evidence="3">HTH CENPB-type domain-containing protein</fullName>
    </recommendedName>
</protein>
<sequence length="1115" mass="116903">MSLADYGYQRQQQQQQQQHATSSGHSPSHPRLRTVSAQLRGSLSHDHSSAALGHASPAFDSHGWSDWNLHGISPERATAGHLYSDPYSDLIGGGPAEDHHYGHADTSFPPGQGYDTHMTNLMSIDDSPPRRNFGPTDHFHEHQEQQYPVLHHAATPDMAHAALLDRGALAHSQLAHSYPASLTGSPARSRASSLQSIAPANLDMSSLPSPTHPLGAASGLTSPFRVSDLYSSVSSTIHPSQALRRGSSPSDTSSVSGLNFSRLETASSSTTSSVFGGNDSTGPSTPYRSGSVSRSNSQRDPTQKHARRRSSPIKLTNRHQRKLSNAERKAICVFHLTHPGMKQDDIGAHFGYERSTISKTLKFKEKYLAMDSDDEADLCEEGSQSGSQSQNAQNALYASSPSPFDYGEQDHATPQPSPGLVPSSSSVSSLVSLNSSVSSDHAAPYVGKSHGRFPHIDSALLTWAREQAARGSSLSDSVLQRQARAIARASGDNKFKASATWLDGFKMRAGITAGQFCEGFGSKAAAAAAAQHALSFSSPPSSAMSSSTHLPRALSPPVEEENEDDDAGQTTLRAEEPEEEHANQQQEQQVATRRSKRNLGSKTVRCLANAKSTLGAFADGLIRSSSPAAPSPSGRPHGNDLQSSTSTIAGGSFGDLSMDSEATPTHSAAHSRDTTYGAETSLAQPYSYSPTAPVPPASATPSRGASRPESSYLPSHDGYSPTDASAQYLHAFEFPGSHGRTQAPHERAANFAGGGLSSSSSSASLAGFDNPGLGMSVPHGISPATSVQLHRRSGSTASTTSVYSGLTAFSSQNPGTPLTSSISGSYRDGQSNACSLPGTPANAQASYFASEQAQLQNSLLSTGRIVHSTPTSVYSPASSGSAQQQQTQTYHHQQQNSTSHTRYPQHSYPSMADSQGSSSQSQSLRRSTISGGLPFNASLRASTNSNASSAAMTPSLSLSSSSLRSPGHPVTLEQAFSSLEIALEYLSTRAGQDYVSPKDLVVLADLKGKMERARGSSPPSLDAVASAPATPSGLGPSSSNAMQIQQQLHSPFVALPGSGNVASLDRVAKQQRVRLSRTQSAGSVLTMGGMSAAPAAASAGVSTRRSGPRPAAVPR</sequence>
<dbReference type="InterPro" id="IPR050863">
    <property type="entry name" value="CenT-Element_Derived"/>
</dbReference>
<feature type="compositionally biased region" description="Polar residues" evidence="2">
    <location>
        <begin position="806"/>
        <end position="834"/>
    </location>
</feature>
<feature type="region of interest" description="Disordered" evidence="2">
    <location>
        <begin position="1086"/>
        <end position="1115"/>
    </location>
</feature>
<dbReference type="SMART" id="SM00674">
    <property type="entry name" value="CENPB"/>
    <property type="match status" value="1"/>
</dbReference>
<feature type="region of interest" description="Disordered" evidence="2">
    <location>
        <begin position="870"/>
        <end position="931"/>
    </location>
</feature>
<feature type="compositionally biased region" description="Low complexity" evidence="2">
    <location>
        <begin position="878"/>
        <end position="901"/>
    </location>
</feature>
<dbReference type="PROSITE" id="PS51253">
    <property type="entry name" value="HTH_CENPB"/>
    <property type="match status" value="1"/>
</dbReference>
<dbReference type="InterPro" id="IPR006600">
    <property type="entry name" value="HTH_CenpB_DNA-bd_dom"/>
</dbReference>
<feature type="region of interest" description="Disordered" evidence="2">
    <location>
        <begin position="375"/>
        <end position="425"/>
    </location>
</feature>
<evidence type="ECO:0000259" key="3">
    <source>
        <dbReference type="PROSITE" id="PS51253"/>
    </source>
</evidence>
<feature type="region of interest" description="Disordered" evidence="2">
    <location>
        <begin position="536"/>
        <end position="599"/>
    </location>
</feature>
<evidence type="ECO:0000313" key="5">
    <source>
        <dbReference type="Proteomes" id="UP000237144"/>
    </source>
</evidence>
<feature type="compositionally biased region" description="Low complexity" evidence="2">
    <location>
        <begin position="536"/>
        <end position="547"/>
    </location>
</feature>
<feature type="region of interest" description="Disordered" evidence="2">
    <location>
        <begin position="236"/>
        <end position="257"/>
    </location>
</feature>
<feature type="region of interest" description="Disordered" evidence="2">
    <location>
        <begin position="1"/>
        <end position="33"/>
    </location>
</feature>
<dbReference type="OrthoDB" id="9909311at2759"/>
<accession>A0A2S5BFE8</accession>
<feature type="compositionally biased region" description="Low complexity" evidence="2">
    <location>
        <begin position="382"/>
        <end position="395"/>
    </location>
</feature>
<keyword evidence="1" id="KW-0238">DNA-binding</keyword>
<feature type="region of interest" description="Disordered" evidence="2">
    <location>
        <begin position="946"/>
        <end position="968"/>
    </location>
</feature>